<dbReference type="FunFam" id="1.25.40.10:FF:000948">
    <property type="entry name" value="Pentatricopeptide repeat-containing protein mitochondrial"/>
    <property type="match status" value="1"/>
</dbReference>
<feature type="repeat" description="PPR" evidence="3">
    <location>
        <begin position="212"/>
        <end position="242"/>
    </location>
</feature>
<dbReference type="GO" id="GO:0009737">
    <property type="term" value="P:response to abscisic acid"/>
    <property type="evidence" value="ECO:0007669"/>
    <property type="project" value="EnsemblPlants"/>
</dbReference>
<keyword evidence="1" id="KW-0677">Repeat</keyword>
<dbReference type="GO" id="GO:0009451">
    <property type="term" value="P:RNA modification"/>
    <property type="evidence" value="ECO:0000318"/>
    <property type="project" value="GO_Central"/>
</dbReference>
<feature type="repeat" description="PPR" evidence="3">
    <location>
        <begin position="514"/>
        <end position="548"/>
    </location>
</feature>
<reference evidence="4 6" key="1">
    <citation type="journal article" date="2017" name="Nature">
        <title>The sunflower genome provides insights into oil metabolism, flowering and Asterid evolution.</title>
        <authorList>
            <person name="Badouin H."/>
            <person name="Gouzy J."/>
            <person name="Grassa C.J."/>
            <person name="Murat F."/>
            <person name="Staton S.E."/>
            <person name="Cottret L."/>
            <person name="Lelandais-Briere C."/>
            <person name="Owens G.L."/>
            <person name="Carrere S."/>
            <person name="Mayjonade B."/>
            <person name="Legrand L."/>
            <person name="Gill N."/>
            <person name="Kane N.C."/>
            <person name="Bowers J.E."/>
            <person name="Hubner S."/>
            <person name="Bellec A."/>
            <person name="Berard A."/>
            <person name="Berges H."/>
            <person name="Blanchet N."/>
            <person name="Boniface M.C."/>
            <person name="Brunel D."/>
            <person name="Catrice O."/>
            <person name="Chaidir N."/>
            <person name="Claudel C."/>
            <person name="Donnadieu C."/>
            <person name="Faraut T."/>
            <person name="Fievet G."/>
            <person name="Helmstetter N."/>
            <person name="King M."/>
            <person name="Knapp S.J."/>
            <person name="Lai Z."/>
            <person name="Le Paslier M.C."/>
            <person name="Lippi Y."/>
            <person name="Lorenzon L."/>
            <person name="Mandel J.R."/>
            <person name="Marage G."/>
            <person name="Marchand G."/>
            <person name="Marquand E."/>
            <person name="Bret-Mestries E."/>
            <person name="Morien E."/>
            <person name="Nambeesan S."/>
            <person name="Nguyen T."/>
            <person name="Pegot-Espagnet P."/>
            <person name="Pouilly N."/>
            <person name="Raftis F."/>
            <person name="Sallet E."/>
            <person name="Schiex T."/>
            <person name="Thomas J."/>
            <person name="Vandecasteele C."/>
            <person name="Vares D."/>
            <person name="Vear F."/>
            <person name="Vautrin S."/>
            <person name="Crespi M."/>
            <person name="Mangin B."/>
            <person name="Burke J.M."/>
            <person name="Salse J."/>
            <person name="Munos S."/>
            <person name="Vincourt P."/>
            <person name="Rieseberg L.H."/>
            <person name="Langlade N.B."/>
        </authorList>
    </citation>
    <scope>NUCLEOTIDE SEQUENCE [LARGE SCALE GENOMIC DNA]</scope>
    <source>
        <strain evidence="6">cv. SF193</strain>
        <tissue evidence="4">Leaves</tissue>
    </source>
</reference>
<organism evidence="5 6">
    <name type="scientific">Helianthus annuus</name>
    <name type="common">Common sunflower</name>
    <dbReference type="NCBI Taxonomy" id="4232"/>
    <lineage>
        <taxon>Eukaryota</taxon>
        <taxon>Viridiplantae</taxon>
        <taxon>Streptophyta</taxon>
        <taxon>Embryophyta</taxon>
        <taxon>Tracheophyta</taxon>
        <taxon>Spermatophyta</taxon>
        <taxon>Magnoliopsida</taxon>
        <taxon>eudicotyledons</taxon>
        <taxon>Gunneridae</taxon>
        <taxon>Pentapetalae</taxon>
        <taxon>asterids</taxon>
        <taxon>campanulids</taxon>
        <taxon>Asterales</taxon>
        <taxon>Asteraceae</taxon>
        <taxon>Asteroideae</taxon>
        <taxon>Heliantheae alliance</taxon>
        <taxon>Heliantheae</taxon>
        <taxon>Helianthus</taxon>
    </lineage>
</organism>
<dbReference type="GO" id="GO:0005739">
    <property type="term" value="C:mitochondrion"/>
    <property type="evidence" value="ECO:0007669"/>
    <property type="project" value="EnsemblPlants"/>
</dbReference>
<dbReference type="NCBIfam" id="TIGR00756">
    <property type="entry name" value="PPR"/>
    <property type="match status" value="4"/>
</dbReference>
<dbReference type="Gene3D" id="1.25.40.10">
    <property type="entry name" value="Tetratricopeptide repeat domain"/>
    <property type="match status" value="5"/>
</dbReference>
<reference evidence="4" key="3">
    <citation type="submission" date="2020-06" db="EMBL/GenBank/DDBJ databases">
        <title>Helianthus annuus Genome sequencing and assembly Release 2.</title>
        <authorList>
            <person name="Gouzy J."/>
            <person name="Langlade N."/>
            <person name="Munos S."/>
        </authorList>
    </citation>
    <scope>NUCLEOTIDE SEQUENCE</scope>
    <source>
        <tissue evidence="4">Leaves</tissue>
    </source>
</reference>
<dbReference type="Gramene" id="mRNA:HanXRQr2_Chr03g0115901">
    <property type="protein sequence ID" value="CDS:HanXRQr2_Chr03g0115901.1"/>
    <property type="gene ID" value="HanXRQr2_Chr03g0115901"/>
</dbReference>
<evidence type="ECO:0000256" key="1">
    <source>
        <dbReference type="ARBA" id="ARBA00022737"/>
    </source>
</evidence>
<dbReference type="Pfam" id="PF13041">
    <property type="entry name" value="PPR_2"/>
    <property type="match status" value="3"/>
</dbReference>
<dbReference type="InParanoid" id="A0A251U1E4"/>
<dbReference type="GO" id="GO:0009651">
    <property type="term" value="P:response to salt stress"/>
    <property type="evidence" value="ECO:0007669"/>
    <property type="project" value="EnsemblPlants"/>
</dbReference>
<dbReference type="InterPro" id="IPR046960">
    <property type="entry name" value="PPR_At4g14850-like_plant"/>
</dbReference>
<dbReference type="FunFam" id="1.25.40.10:FF:000212">
    <property type="entry name" value="Pentatricopeptide repeat-containing protein At2g03380, mitochondrial"/>
    <property type="match status" value="1"/>
</dbReference>
<dbReference type="InterPro" id="IPR046848">
    <property type="entry name" value="E_motif"/>
</dbReference>
<proteinExistence type="inferred from homology"/>
<name>A0A251U1E4_HELAN</name>
<dbReference type="OMA" id="YAKCHMI"/>
<protein>
    <submittedName>
        <fullName evidence="5">Putative pentatricopeptide repeat (PPR) superfamily protein</fullName>
    </submittedName>
    <submittedName>
        <fullName evidence="4">Tetratricopeptide-like helical domain superfamily</fullName>
    </submittedName>
</protein>
<dbReference type="PANTHER" id="PTHR24015">
    <property type="entry name" value="OS07G0578800 PROTEIN-RELATED"/>
    <property type="match status" value="1"/>
</dbReference>
<dbReference type="EMBL" id="CM007897">
    <property type="protein sequence ID" value="OTG17180.1"/>
    <property type="molecule type" value="Genomic_DNA"/>
</dbReference>
<dbReference type="Pfam" id="PF01535">
    <property type="entry name" value="PPR"/>
    <property type="match status" value="3"/>
</dbReference>
<sequence>MIKLKTLLDTCSHRSKFLQPTLTLHYRTLNSLTTHQTLDSTIAYISFISSNPLFSLLGSCRSLPSLKELHSLLILDGHSSQLNLQTKLISLYGSLGDIESARQVFDQMPDPDMFSYKVMIRWYYISDLHFETIGFYKCLRKCLNEHDNVVFSIVVKACTELRDVNEGRKVHCDIVKAGSADGFVLTSLVDMYAKCGDVECSRRVFENIVDRDVVSWTSMIVAYVQNGCAEEALVLFNRMRSGLIEGNQHTLGSVVSACSKLRSLHQGKWVHGYAIKNGVDFNSHFVSSLVDMYMKCGAVLDAQSAFDESSNIDLVSWTAMIVGYSQNGYPNQAIGLFTNKYLHILPNSVAIASVISACAQLGHSQLGRAIHCHEVKLGLEDGNVINALVDMYAKCQMIKDARYLFDSLTNKDLITWNSVINGYAQIGCIYEVTRLFHQMRLEGFRPDEITLVTLLSCFASFGDLQIGSSLHAYCIKESLTCDNVYINTSLVHFYAKCGELTTARRVFDFMGEKNVISWNVLINAYGMQGDCNGTFDVFNDMVKESVHPTDATFTAILSACSHTGNLEAWKFFDLMCKDFDFTPKMNHYACLVDLLARSGRLEEAFSLVKNMRVQPDVSVFGSFLHGCSMHSRFDLGQKAVKWMFDQHPIDVSYYVLVSNLYALDGRWSQVSQIRELMKLKDLSKLPGCTVQLHKASSGMNCTTPVKFFQTGSFHH</sequence>
<dbReference type="Proteomes" id="UP000215914">
    <property type="component" value="Chromosome 8"/>
</dbReference>
<accession>A0A251U1E4</accession>
<dbReference type="FunCoup" id="A0A251U1E4">
    <property type="interactions" value="128"/>
</dbReference>
<evidence type="ECO:0000256" key="2">
    <source>
        <dbReference type="ARBA" id="ARBA00061659"/>
    </source>
</evidence>
<dbReference type="Pfam" id="PF20431">
    <property type="entry name" value="E_motif"/>
    <property type="match status" value="1"/>
</dbReference>
<feature type="repeat" description="PPR" evidence="3">
    <location>
        <begin position="412"/>
        <end position="446"/>
    </location>
</feature>
<evidence type="ECO:0000256" key="3">
    <source>
        <dbReference type="PROSITE-ProRule" id="PRU00708"/>
    </source>
</evidence>
<evidence type="ECO:0000313" key="6">
    <source>
        <dbReference type="Proteomes" id="UP000215914"/>
    </source>
</evidence>
<dbReference type="GO" id="GO:0006979">
    <property type="term" value="P:response to oxidative stress"/>
    <property type="evidence" value="ECO:0007669"/>
    <property type="project" value="EnsemblPlants"/>
</dbReference>
<keyword evidence="6" id="KW-1185">Reference proteome</keyword>
<gene>
    <name evidence="5" type="ORF">HannXRQ_Chr08g0209211</name>
    <name evidence="4" type="ORF">HanXRQr2_Chr03g0115901</name>
</gene>
<dbReference type="FunFam" id="1.25.40.10:FF:000309">
    <property type="entry name" value="Pentatricopeptide repeat-containing protein, chloroplastic"/>
    <property type="match status" value="1"/>
</dbReference>
<comment type="similarity">
    <text evidence="2">Belongs to the PPR family. PCMP-E subfamily.</text>
</comment>
<dbReference type="InterPro" id="IPR011990">
    <property type="entry name" value="TPR-like_helical_dom_sf"/>
</dbReference>
<dbReference type="AlphaFoldDB" id="A0A251U1E4"/>
<dbReference type="GO" id="GO:0003723">
    <property type="term" value="F:RNA binding"/>
    <property type="evidence" value="ECO:0000318"/>
    <property type="project" value="GO_Central"/>
</dbReference>
<evidence type="ECO:0000313" key="4">
    <source>
        <dbReference type="EMBL" id="KAF5814861.1"/>
    </source>
</evidence>
<reference evidence="5" key="2">
    <citation type="submission" date="2017-02" db="EMBL/GenBank/DDBJ databases">
        <title>Sunflower complete genome.</title>
        <authorList>
            <person name="Langlade N."/>
            <person name="Munos S."/>
        </authorList>
    </citation>
    <scope>NUCLEOTIDE SEQUENCE [LARGE SCALE GENOMIC DNA]</scope>
    <source>
        <tissue evidence="5">Leaves</tissue>
    </source>
</reference>
<dbReference type="PANTHER" id="PTHR24015:SF1951">
    <property type="entry name" value="OS06G0185700 PROTEIN"/>
    <property type="match status" value="1"/>
</dbReference>
<dbReference type="InterPro" id="IPR002885">
    <property type="entry name" value="PPR_rpt"/>
</dbReference>
<dbReference type="EMBL" id="MNCJ02000318">
    <property type="protein sequence ID" value="KAF5814861.1"/>
    <property type="molecule type" value="Genomic_DNA"/>
</dbReference>
<evidence type="ECO:0000313" key="5">
    <source>
        <dbReference type="EMBL" id="OTG17180.1"/>
    </source>
</evidence>
<dbReference type="PROSITE" id="PS51375">
    <property type="entry name" value="PPR"/>
    <property type="match status" value="3"/>
</dbReference>
<dbReference type="FunFam" id="1.25.40.10:FF:000073">
    <property type="entry name" value="Pentatricopeptide repeat-containing protein chloroplastic"/>
    <property type="match status" value="1"/>
</dbReference>